<evidence type="ECO:0000256" key="3">
    <source>
        <dbReference type="PROSITE-ProRule" id="PRU01248"/>
    </source>
</evidence>
<dbReference type="AlphaFoldDB" id="A0A974PNK8"/>
<dbReference type="GO" id="GO:0003677">
    <property type="term" value="F:DNA binding"/>
    <property type="evidence" value="ECO:0007669"/>
    <property type="project" value="UniProtKB-UniRule"/>
</dbReference>
<gene>
    <name evidence="5" type="ORF">EZH22_29285</name>
</gene>
<dbReference type="Pfam" id="PF13495">
    <property type="entry name" value="Phage_int_SAM_4"/>
    <property type="match status" value="1"/>
</dbReference>
<evidence type="ECO:0000259" key="4">
    <source>
        <dbReference type="PROSITE" id="PS51900"/>
    </source>
</evidence>
<dbReference type="GO" id="GO:0015074">
    <property type="term" value="P:DNA integration"/>
    <property type="evidence" value="ECO:0007669"/>
    <property type="project" value="UniProtKB-KW"/>
</dbReference>
<dbReference type="InterPro" id="IPR010998">
    <property type="entry name" value="Integrase_recombinase_N"/>
</dbReference>
<keyword evidence="2 3" id="KW-0238">DNA-binding</keyword>
<dbReference type="Proteomes" id="UP000596427">
    <property type="component" value="Chromosome"/>
</dbReference>
<dbReference type="RefSeq" id="WP_203193798.1">
    <property type="nucleotide sequence ID" value="NZ_CP063362.1"/>
</dbReference>
<evidence type="ECO:0000256" key="1">
    <source>
        <dbReference type="ARBA" id="ARBA00022908"/>
    </source>
</evidence>
<dbReference type="PROSITE" id="PS51900">
    <property type="entry name" value="CB"/>
    <property type="match status" value="1"/>
</dbReference>
<proteinExistence type="predicted"/>
<reference evidence="5 6" key="1">
    <citation type="submission" date="2020-10" db="EMBL/GenBank/DDBJ databases">
        <title>Degradation of 1,4-Dioxane by Xanthobacter sp. YN2, via a Novel Group-2 Soluble Di-Iron Monooxygenase.</title>
        <authorList>
            <person name="Ma F."/>
            <person name="Wang Y."/>
            <person name="Yang J."/>
            <person name="Guo H."/>
            <person name="Su D."/>
            <person name="Yu L."/>
        </authorList>
    </citation>
    <scope>NUCLEOTIDE SEQUENCE [LARGE SCALE GENOMIC DNA]</scope>
    <source>
        <strain evidence="5 6">YN2</strain>
    </source>
</reference>
<evidence type="ECO:0000313" key="6">
    <source>
        <dbReference type="Proteomes" id="UP000596427"/>
    </source>
</evidence>
<dbReference type="InterPro" id="IPR004107">
    <property type="entry name" value="Integrase_SAM-like_N"/>
</dbReference>
<keyword evidence="6" id="KW-1185">Reference proteome</keyword>
<evidence type="ECO:0000256" key="2">
    <source>
        <dbReference type="ARBA" id="ARBA00023125"/>
    </source>
</evidence>
<sequence>MIEDMTIRLFGDHTKRDYVRQVAEFIAFLGWSPDQAEPEDLRLHQLHLASLGASYARMNLACTALRFFFHITPGGGWRSHGAHPDA</sequence>
<dbReference type="KEGG" id="xdi:EZH22_29285"/>
<evidence type="ECO:0000313" key="5">
    <source>
        <dbReference type="EMBL" id="QRG06884.1"/>
    </source>
</evidence>
<dbReference type="Gene3D" id="1.10.150.130">
    <property type="match status" value="1"/>
</dbReference>
<name>A0A974PNK8_9HYPH</name>
<dbReference type="EMBL" id="CP063362">
    <property type="protein sequence ID" value="QRG06884.1"/>
    <property type="molecule type" value="Genomic_DNA"/>
</dbReference>
<accession>A0A974PNK8</accession>
<keyword evidence="1" id="KW-0229">DNA integration</keyword>
<dbReference type="InterPro" id="IPR044068">
    <property type="entry name" value="CB"/>
</dbReference>
<organism evidence="5 6">
    <name type="scientific">Xanthobacter dioxanivorans</name>
    <dbReference type="NCBI Taxonomy" id="2528964"/>
    <lineage>
        <taxon>Bacteria</taxon>
        <taxon>Pseudomonadati</taxon>
        <taxon>Pseudomonadota</taxon>
        <taxon>Alphaproteobacteria</taxon>
        <taxon>Hyphomicrobiales</taxon>
        <taxon>Xanthobacteraceae</taxon>
        <taxon>Xanthobacter</taxon>
    </lineage>
</organism>
<feature type="domain" description="Core-binding (CB)" evidence="4">
    <location>
        <begin position="1"/>
        <end position="73"/>
    </location>
</feature>
<protein>
    <submittedName>
        <fullName evidence="5">Phage integrase N-terminal SAM-like domain-containing protein</fullName>
    </submittedName>
</protein>